<dbReference type="InterPro" id="IPR031730">
    <property type="entry name" value="Carbam_trans_C"/>
</dbReference>
<dbReference type="eggNOG" id="COG2192">
    <property type="taxonomic scope" value="Bacteria"/>
</dbReference>
<dbReference type="InterPro" id="IPR038152">
    <property type="entry name" value="Carbam_trans_C_sf"/>
</dbReference>
<keyword evidence="4" id="KW-0808">Transferase</keyword>
<gene>
    <name evidence="4" type="ORF">M23134_05625</name>
</gene>
<dbReference type="AlphaFoldDB" id="A1ZI85"/>
<comment type="caution">
    <text evidence="4">The sequence shown here is derived from an EMBL/GenBank/DDBJ whole genome shotgun (WGS) entry which is preliminary data.</text>
</comment>
<comment type="similarity">
    <text evidence="1">Belongs to the NodU/CmcH family.</text>
</comment>
<dbReference type="Pfam" id="PF16861">
    <property type="entry name" value="Carbam_trans_C"/>
    <property type="match status" value="1"/>
</dbReference>
<feature type="domain" description="Carbamoyltransferase" evidence="2">
    <location>
        <begin position="2"/>
        <end position="341"/>
    </location>
</feature>
<dbReference type="RefSeq" id="WP_004155509.1">
    <property type="nucleotide sequence ID" value="NZ_AAWS01000009.1"/>
</dbReference>
<name>A1ZI85_MICM2</name>
<dbReference type="PANTHER" id="PTHR34847:SF1">
    <property type="entry name" value="NODULATION PROTEIN U"/>
    <property type="match status" value="1"/>
</dbReference>
<reference evidence="4 5" key="1">
    <citation type="submission" date="2007-01" db="EMBL/GenBank/DDBJ databases">
        <authorList>
            <person name="Haygood M."/>
            <person name="Podell S."/>
            <person name="Anderson C."/>
            <person name="Hopkinson B."/>
            <person name="Roe K."/>
            <person name="Barbeau K."/>
            <person name="Gaasterland T."/>
            <person name="Ferriera S."/>
            <person name="Johnson J."/>
            <person name="Kravitz S."/>
            <person name="Beeson K."/>
            <person name="Sutton G."/>
            <person name="Rogers Y.-H."/>
            <person name="Friedman R."/>
            <person name="Frazier M."/>
            <person name="Venter J.C."/>
        </authorList>
    </citation>
    <scope>NUCLEOTIDE SEQUENCE [LARGE SCALE GENOMIC DNA]</scope>
    <source>
        <strain evidence="4 5">ATCC 23134</strain>
    </source>
</reference>
<dbReference type="EMBL" id="AAWS01000009">
    <property type="protein sequence ID" value="EAY29753.1"/>
    <property type="molecule type" value="Genomic_DNA"/>
</dbReference>
<organism evidence="4 5">
    <name type="scientific">Microscilla marina ATCC 23134</name>
    <dbReference type="NCBI Taxonomy" id="313606"/>
    <lineage>
        <taxon>Bacteria</taxon>
        <taxon>Pseudomonadati</taxon>
        <taxon>Bacteroidota</taxon>
        <taxon>Cytophagia</taxon>
        <taxon>Cytophagales</taxon>
        <taxon>Microscillaceae</taxon>
        <taxon>Microscilla</taxon>
    </lineage>
</organism>
<feature type="domain" description="Carbamoyltransferase C-terminal" evidence="3">
    <location>
        <begin position="399"/>
        <end position="574"/>
    </location>
</feature>
<keyword evidence="5" id="KW-1185">Reference proteome</keyword>
<evidence type="ECO:0000259" key="3">
    <source>
        <dbReference type="Pfam" id="PF16861"/>
    </source>
</evidence>
<dbReference type="InterPro" id="IPR051338">
    <property type="entry name" value="NodU/CmcH_Carbamoyltrnsfr"/>
</dbReference>
<dbReference type="Gene3D" id="3.90.870.20">
    <property type="entry name" value="Carbamoyltransferase, C-terminal domain"/>
    <property type="match status" value="1"/>
</dbReference>
<dbReference type="CDD" id="cd24100">
    <property type="entry name" value="ASKHA_NBD_MJ1051-like_N"/>
    <property type="match status" value="1"/>
</dbReference>
<evidence type="ECO:0000313" key="4">
    <source>
        <dbReference type="EMBL" id="EAY29753.1"/>
    </source>
</evidence>
<dbReference type="Proteomes" id="UP000004095">
    <property type="component" value="Unassembled WGS sequence"/>
</dbReference>
<dbReference type="InterPro" id="IPR003696">
    <property type="entry name" value="Carbtransf_dom"/>
</dbReference>
<dbReference type="Pfam" id="PF02543">
    <property type="entry name" value="Carbam_trans_N"/>
    <property type="match status" value="1"/>
</dbReference>
<dbReference type="Gene3D" id="3.30.420.40">
    <property type="match status" value="2"/>
</dbReference>
<evidence type="ECO:0000313" key="5">
    <source>
        <dbReference type="Proteomes" id="UP000004095"/>
    </source>
</evidence>
<evidence type="ECO:0000259" key="2">
    <source>
        <dbReference type="Pfam" id="PF02543"/>
    </source>
</evidence>
<proteinExistence type="inferred from homology"/>
<dbReference type="SUPFAM" id="SSF53067">
    <property type="entry name" value="Actin-like ATPase domain"/>
    <property type="match status" value="1"/>
</dbReference>
<dbReference type="GO" id="GO:0016740">
    <property type="term" value="F:transferase activity"/>
    <property type="evidence" value="ECO:0007669"/>
    <property type="project" value="UniProtKB-KW"/>
</dbReference>
<dbReference type="PANTHER" id="PTHR34847">
    <property type="entry name" value="NODULATION PROTEIN U"/>
    <property type="match status" value="1"/>
</dbReference>
<evidence type="ECO:0000256" key="1">
    <source>
        <dbReference type="ARBA" id="ARBA00006129"/>
    </source>
</evidence>
<dbReference type="InterPro" id="IPR043129">
    <property type="entry name" value="ATPase_NBD"/>
</dbReference>
<sequence>MKILGVHDGHNASVCLTIDGKIEYLIQEERITREKNMAGFPEHSLKLVLEKSGLTPSDIDIVGLNGDYMPKPTNRQGTLDYYKSLIGKGKGLNISKVKNKLKSVKAIAAPYEELNKSQRIKKLVDFGFTQDKIEFVNHHLTHAASAYFGNSNLNDKVLVLTNDGAGDRVCATVNIGEKGEITKLSDVHENHSIGLMYAIFTFLNGMVPLEHEYKLMGMAPYADKKGTRKVADQLWEMFELSEDGTSWEFTKGYSMYGALDFFHEFMFLKRFDHLMGGLQLFIEEFLVKWVTACIKKTGIKKVALAGGTFMNVKANKLLMEIPGLEKIFVTPSAGDESNPIGICYYLSTKHQGIHTIKPFDSVYFGISFSNGEIQQAFDNYSFKHQYNISKEENIEKKAAEILAEGAVIARFKGREEFGARSLGNRAIIANPNVPDVVKEINSMIKNRDFWMPFASSIIDDDMDKYLAWDKDKDKNDPYYMIMTYDTNPIAYTELAGGIHPYDKTVRPQMVTKEHNQDYWNLINEFKKITNIGGVLNTSLNLHGLPLVHAPEDAFHVMENSSLKYLAIGDFLITKQS</sequence>
<accession>A1ZI85</accession>
<dbReference type="OrthoDB" id="9780777at2"/>
<protein>
    <submittedName>
        <fullName evidence="4">Carbamoyl transferase, NodU family</fullName>
    </submittedName>
</protein>